<proteinExistence type="predicted"/>
<feature type="domain" description="Beta-lactamase-related" evidence="2">
    <location>
        <begin position="48"/>
        <end position="374"/>
    </location>
</feature>
<evidence type="ECO:0000256" key="1">
    <source>
        <dbReference type="ARBA" id="ARBA00022801"/>
    </source>
</evidence>
<dbReference type="EMBL" id="JAFVMF010000012">
    <property type="protein sequence ID" value="MBO1360549.1"/>
    <property type="molecule type" value="Genomic_DNA"/>
</dbReference>
<dbReference type="Pfam" id="PF00144">
    <property type="entry name" value="Beta-lactamase"/>
    <property type="match status" value="1"/>
</dbReference>
<reference evidence="3 4" key="1">
    <citation type="submission" date="2021-03" db="EMBL/GenBank/DDBJ databases">
        <title>The complete genome sequence of Acetobacter sacchari TBRC 11175.</title>
        <authorList>
            <person name="Charoenyingcharoen P."/>
            <person name="Yukphan P."/>
        </authorList>
    </citation>
    <scope>NUCLEOTIDE SEQUENCE [LARGE SCALE GENOMIC DNA]</scope>
    <source>
        <strain evidence="3 4">TBRC 11175</strain>
    </source>
</reference>
<dbReference type="InterPro" id="IPR050789">
    <property type="entry name" value="Diverse_Enzym_Activities"/>
</dbReference>
<dbReference type="Gene3D" id="3.40.710.10">
    <property type="entry name" value="DD-peptidase/beta-lactamase superfamily"/>
    <property type="match status" value="1"/>
</dbReference>
<accession>A0ABS3LXC1</accession>
<evidence type="ECO:0000313" key="3">
    <source>
        <dbReference type="EMBL" id="MBO1360549.1"/>
    </source>
</evidence>
<name>A0ABS3LXC1_9PROT</name>
<dbReference type="PROSITE" id="PS51257">
    <property type="entry name" value="PROKAR_LIPOPROTEIN"/>
    <property type="match status" value="1"/>
</dbReference>
<keyword evidence="4" id="KW-1185">Reference proteome</keyword>
<dbReference type="PANTHER" id="PTHR43283">
    <property type="entry name" value="BETA-LACTAMASE-RELATED"/>
    <property type="match status" value="1"/>
</dbReference>
<comment type="caution">
    <text evidence="3">The sequence shown here is derived from an EMBL/GenBank/DDBJ whole genome shotgun (WGS) entry which is preliminary data.</text>
</comment>
<dbReference type="SUPFAM" id="SSF56601">
    <property type="entry name" value="beta-lactamase/transpeptidase-like"/>
    <property type="match status" value="1"/>
</dbReference>
<protein>
    <submittedName>
        <fullName evidence="3">Beta-lactamase family protein</fullName>
    </submittedName>
</protein>
<gene>
    <name evidence="3" type="ORF">J2D73_12190</name>
</gene>
<dbReference type="RefSeq" id="WP_207881817.1">
    <property type="nucleotide sequence ID" value="NZ_JAFVMF010000012.1"/>
</dbReference>
<dbReference type="InterPro" id="IPR012338">
    <property type="entry name" value="Beta-lactam/transpept-like"/>
</dbReference>
<sequence length="394" mass="42332">MERAVNQERRLALRTAGLLTSGALLAGCVSRVGETPLFAPEPSFAAADAAVSDAIATSACPGAVLAVGRSGRIVHSAVFGRRAVTPVAELMTWDTVFDMASLTKPMITALAVMQLVEQGKLDVDQPLARYLPDFAANGKAAITLRLLLTHYSGLPPDLALDQPWSGRTQAWHRVVAATPIHPPGETFVYSDINFIALGFLVERISGRTLPDYAATHILTPLGMRDSAFLPGASTRARVAPTQFDEHGVMLRGVVHDPTARRMGGYAGHAGLFSTATDVATYSTALLDRRAGRDSRFPLSRGTLMMMTTPQQPAGRAEQRGFGWDISSRYATPRGERFSQESFGHTGFTGTSLWIDPKNNCFVTLLTNRVHPDGHGGVVRLRKDVATAVARSLSI</sequence>
<evidence type="ECO:0000313" key="4">
    <source>
        <dbReference type="Proteomes" id="UP000664771"/>
    </source>
</evidence>
<dbReference type="Proteomes" id="UP000664771">
    <property type="component" value="Unassembled WGS sequence"/>
</dbReference>
<dbReference type="InterPro" id="IPR001466">
    <property type="entry name" value="Beta-lactam-related"/>
</dbReference>
<organism evidence="3 4">
    <name type="scientific">Acetobacter sacchari</name>
    <dbReference type="NCBI Taxonomy" id="2661687"/>
    <lineage>
        <taxon>Bacteria</taxon>
        <taxon>Pseudomonadati</taxon>
        <taxon>Pseudomonadota</taxon>
        <taxon>Alphaproteobacteria</taxon>
        <taxon>Acetobacterales</taxon>
        <taxon>Acetobacteraceae</taxon>
        <taxon>Acetobacter</taxon>
    </lineage>
</organism>
<evidence type="ECO:0000259" key="2">
    <source>
        <dbReference type="Pfam" id="PF00144"/>
    </source>
</evidence>
<keyword evidence="1" id="KW-0378">Hydrolase</keyword>
<dbReference type="PANTHER" id="PTHR43283:SF11">
    <property type="entry name" value="BETA-LACTAMASE-RELATED DOMAIN-CONTAINING PROTEIN"/>
    <property type="match status" value="1"/>
</dbReference>